<name>A0AAD8ERT9_DIPPU</name>
<dbReference type="Pfam" id="PF05186">
    <property type="entry name" value="Dpy-30"/>
    <property type="match status" value="1"/>
</dbReference>
<comment type="caution">
    <text evidence="3">The sequence shown here is derived from an EMBL/GenBank/DDBJ whole genome shotgun (WGS) entry which is preliminary data.</text>
</comment>
<evidence type="ECO:0000256" key="1">
    <source>
        <dbReference type="SAM" id="Coils"/>
    </source>
</evidence>
<evidence type="ECO:0000313" key="3">
    <source>
        <dbReference type="EMBL" id="KAJ9599412.1"/>
    </source>
</evidence>
<protein>
    <recommendedName>
        <fullName evidence="5">Adenylate kinase 7</fullName>
    </recommendedName>
</protein>
<sequence>MMSNPCQNQGFVLEGYPKTTKQAKALFGTAADVEEEAVEEEEEGLSYNKKTMPEYVISLNAPDDVLYSRIMDLPEKEIQGTNYTEENMIRRVTKFRESNTDDETVLNYFDELEVHPFLINVADDEYSLMEYTFKIIINKIGAPRNYGDEGEDEYSKRARLIEEEKARVEEERRKEAEKKAYKEQESKMEEWANLLDSLKQEEEQLFAIQGIPVRHYLMRYILPTLTRGLLEVARVRPDDPVNYLAEYLFHENPEGKMLQPEYTEAAEELVNASQQFQDSLIKFEACFNTEHDFYSSRNQNIDSSQISDKPQDLSQESGNLQPQQLFSVQDEESRKQDCFSEGFDEEAE</sequence>
<reference evidence="3" key="2">
    <citation type="submission" date="2023-05" db="EMBL/GenBank/DDBJ databases">
        <authorList>
            <person name="Fouks B."/>
        </authorList>
    </citation>
    <scope>NUCLEOTIDE SEQUENCE</scope>
    <source>
        <strain evidence="3">Stay&amp;Tobe</strain>
        <tissue evidence="3">Testes</tissue>
    </source>
</reference>
<dbReference type="InterPro" id="IPR027417">
    <property type="entry name" value="P-loop_NTPase"/>
</dbReference>
<dbReference type="Proteomes" id="UP001233999">
    <property type="component" value="Unassembled WGS sequence"/>
</dbReference>
<organism evidence="3 4">
    <name type="scientific">Diploptera punctata</name>
    <name type="common">Pacific beetle cockroach</name>
    <dbReference type="NCBI Taxonomy" id="6984"/>
    <lineage>
        <taxon>Eukaryota</taxon>
        <taxon>Metazoa</taxon>
        <taxon>Ecdysozoa</taxon>
        <taxon>Arthropoda</taxon>
        <taxon>Hexapoda</taxon>
        <taxon>Insecta</taxon>
        <taxon>Pterygota</taxon>
        <taxon>Neoptera</taxon>
        <taxon>Polyneoptera</taxon>
        <taxon>Dictyoptera</taxon>
        <taxon>Blattodea</taxon>
        <taxon>Blaberoidea</taxon>
        <taxon>Blaberidae</taxon>
        <taxon>Diplopterinae</taxon>
        <taxon>Diploptera</taxon>
    </lineage>
</organism>
<dbReference type="InterPro" id="IPR047499">
    <property type="entry name" value="DD_AK7"/>
</dbReference>
<dbReference type="InterPro" id="IPR007858">
    <property type="entry name" value="Dpy-30_motif"/>
</dbReference>
<dbReference type="Gene3D" id="3.40.50.300">
    <property type="entry name" value="P-loop containing nucleotide triphosphate hydrolases"/>
    <property type="match status" value="1"/>
</dbReference>
<feature type="coiled-coil region" evidence="1">
    <location>
        <begin position="151"/>
        <end position="201"/>
    </location>
</feature>
<gene>
    <name evidence="3" type="ORF">L9F63_010103</name>
</gene>
<dbReference type="Gene3D" id="1.20.890.10">
    <property type="entry name" value="cAMP-dependent protein kinase regulatory subunit, dimerization-anchoring domain"/>
    <property type="match status" value="1"/>
</dbReference>
<feature type="region of interest" description="Disordered" evidence="2">
    <location>
        <begin position="300"/>
        <end position="348"/>
    </location>
</feature>
<feature type="compositionally biased region" description="Polar residues" evidence="2">
    <location>
        <begin position="300"/>
        <end position="327"/>
    </location>
</feature>
<dbReference type="AlphaFoldDB" id="A0AAD8ERT9"/>
<evidence type="ECO:0000256" key="2">
    <source>
        <dbReference type="SAM" id="MobiDB-lite"/>
    </source>
</evidence>
<accession>A0AAD8ERT9</accession>
<evidence type="ECO:0008006" key="5">
    <source>
        <dbReference type="Google" id="ProtNLM"/>
    </source>
</evidence>
<keyword evidence="1" id="KW-0175">Coiled coil</keyword>
<dbReference type="CDD" id="cd22967">
    <property type="entry name" value="DD_AK7"/>
    <property type="match status" value="1"/>
</dbReference>
<reference evidence="3" key="1">
    <citation type="journal article" date="2023" name="IScience">
        <title>Live-bearing cockroach genome reveals convergent evolutionary mechanisms linked to viviparity in insects and beyond.</title>
        <authorList>
            <person name="Fouks B."/>
            <person name="Harrison M.C."/>
            <person name="Mikhailova A.A."/>
            <person name="Marchal E."/>
            <person name="English S."/>
            <person name="Carruthers M."/>
            <person name="Jennings E.C."/>
            <person name="Chiamaka E.L."/>
            <person name="Frigard R.A."/>
            <person name="Pippel M."/>
            <person name="Attardo G.M."/>
            <person name="Benoit J.B."/>
            <person name="Bornberg-Bauer E."/>
            <person name="Tobe S.S."/>
        </authorList>
    </citation>
    <scope>NUCLEOTIDE SEQUENCE</scope>
    <source>
        <strain evidence="3">Stay&amp;Tobe</strain>
    </source>
</reference>
<dbReference type="EMBL" id="JASPKZ010000812">
    <property type="protein sequence ID" value="KAJ9599412.1"/>
    <property type="molecule type" value="Genomic_DNA"/>
</dbReference>
<keyword evidence="4" id="KW-1185">Reference proteome</keyword>
<evidence type="ECO:0000313" key="4">
    <source>
        <dbReference type="Proteomes" id="UP001233999"/>
    </source>
</evidence>
<proteinExistence type="predicted"/>